<sequence length="368" mass="41466">MVFIIKRLDKRVEVEAYVETHEDLKAIFITSSKERKELYDKVLELKGNIRVFCRCRPLNNEDVAAGASMAIDFEAAKDGELTVKSNGIPKITFKFDVVFSPQPGQTSVLEVYNEQIRDLLVCNSELGSKRFEIKQVGEGMHPVPGLVEAREQYERGLGSPTNCIHCVMEKGENLLNGECTRSKLWLIDLAGSERIAKTEVQGGDSKTLMFVQISPNENDLSETLRSLYSASRVRGIELGPAKKQVENNELLRCKQMVEKTKQEIKNKDIQIKKLEDTVQGLDIKIKEKDMKNKNLQDKAKSPMQQHIRRVCVSVGMEKVRVSIGSRGKMADRVLSNGRRVAKDTQQKQSKREKEGGWNIGSAAARTIL</sequence>
<dbReference type="Pfam" id="PF16796">
    <property type="entry name" value="Microtub_bd"/>
    <property type="match status" value="1"/>
</dbReference>
<feature type="coiled-coil region" evidence="4">
    <location>
        <begin position="257"/>
        <end position="298"/>
    </location>
</feature>
<dbReference type="PANTHER" id="PTHR47972">
    <property type="entry name" value="KINESIN-LIKE PROTEIN KLP-3"/>
    <property type="match status" value="1"/>
</dbReference>
<evidence type="ECO:0000313" key="6">
    <source>
        <dbReference type="EMBL" id="KAL3508900.1"/>
    </source>
</evidence>
<keyword evidence="2" id="KW-0067">ATP-binding</keyword>
<accession>A0ABD2YSB8</accession>
<dbReference type="Gene3D" id="1.20.58.1980">
    <property type="match status" value="1"/>
</dbReference>
<dbReference type="InterPro" id="IPR027640">
    <property type="entry name" value="Kinesin-like_fam"/>
</dbReference>
<keyword evidence="4" id="KW-0175">Coiled coil</keyword>
<dbReference type="PANTHER" id="PTHR47972:SF35">
    <property type="entry name" value="KINESIN-LIKE PROTEIN KIN-14Q"/>
    <property type="match status" value="1"/>
</dbReference>
<evidence type="ECO:0000259" key="5">
    <source>
        <dbReference type="SMART" id="SM00129"/>
    </source>
</evidence>
<name>A0ABD2YSB8_9GENT</name>
<feature type="domain" description="Kinesin motor" evidence="5">
    <location>
        <begin position="46"/>
        <end position="244"/>
    </location>
</feature>
<evidence type="ECO:0000313" key="7">
    <source>
        <dbReference type="Proteomes" id="UP001630127"/>
    </source>
</evidence>
<proteinExistence type="predicted"/>
<dbReference type="InterPro" id="IPR019821">
    <property type="entry name" value="Kinesin_motor_CS"/>
</dbReference>
<evidence type="ECO:0000256" key="3">
    <source>
        <dbReference type="ARBA" id="ARBA00023175"/>
    </source>
</evidence>
<dbReference type="AlphaFoldDB" id="A0ABD2YSB8"/>
<dbReference type="SUPFAM" id="SSF52540">
    <property type="entry name" value="P-loop containing nucleoside triphosphate hydrolases"/>
    <property type="match status" value="1"/>
</dbReference>
<organism evidence="6 7">
    <name type="scientific">Cinchona calisaya</name>
    <dbReference type="NCBI Taxonomy" id="153742"/>
    <lineage>
        <taxon>Eukaryota</taxon>
        <taxon>Viridiplantae</taxon>
        <taxon>Streptophyta</taxon>
        <taxon>Embryophyta</taxon>
        <taxon>Tracheophyta</taxon>
        <taxon>Spermatophyta</taxon>
        <taxon>Magnoliopsida</taxon>
        <taxon>eudicotyledons</taxon>
        <taxon>Gunneridae</taxon>
        <taxon>Pentapetalae</taxon>
        <taxon>asterids</taxon>
        <taxon>lamiids</taxon>
        <taxon>Gentianales</taxon>
        <taxon>Rubiaceae</taxon>
        <taxon>Cinchonoideae</taxon>
        <taxon>Cinchoneae</taxon>
        <taxon>Cinchona</taxon>
    </lineage>
</organism>
<dbReference type="PROSITE" id="PS00411">
    <property type="entry name" value="KINESIN_MOTOR_1"/>
    <property type="match status" value="1"/>
</dbReference>
<dbReference type="InterPro" id="IPR027417">
    <property type="entry name" value="P-loop_NTPase"/>
</dbReference>
<dbReference type="EMBL" id="JBJUIK010000012">
    <property type="protein sequence ID" value="KAL3508900.1"/>
    <property type="molecule type" value="Genomic_DNA"/>
</dbReference>
<reference evidence="6 7" key="1">
    <citation type="submission" date="2024-11" db="EMBL/GenBank/DDBJ databases">
        <title>A near-complete genome assembly of Cinchona calisaya.</title>
        <authorList>
            <person name="Lian D.C."/>
            <person name="Zhao X.W."/>
            <person name="Wei L."/>
        </authorList>
    </citation>
    <scope>NUCLEOTIDE SEQUENCE [LARGE SCALE GENOMIC DNA]</scope>
    <source>
        <tissue evidence="6">Nenye</tissue>
    </source>
</reference>
<evidence type="ECO:0000256" key="2">
    <source>
        <dbReference type="ARBA" id="ARBA00022840"/>
    </source>
</evidence>
<dbReference type="InterPro" id="IPR036961">
    <property type="entry name" value="Kinesin_motor_dom_sf"/>
</dbReference>
<dbReference type="GO" id="GO:0005524">
    <property type="term" value="F:ATP binding"/>
    <property type="evidence" value="ECO:0007669"/>
    <property type="project" value="UniProtKB-KW"/>
</dbReference>
<dbReference type="SMART" id="SM00129">
    <property type="entry name" value="KISc"/>
    <property type="match status" value="1"/>
</dbReference>
<keyword evidence="1" id="KW-0547">Nucleotide-binding</keyword>
<dbReference type="InterPro" id="IPR031852">
    <property type="entry name" value="Vik1/Cik1_MT-bd"/>
</dbReference>
<dbReference type="Proteomes" id="UP001630127">
    <property type="component" value="Unassembled WGS sequence"/>
</dbReference>
<comment type="caution">
    <text evidence="6">The sequence shown here is derived from an EMBL/GenBank/DDBJ whole genome shotgun (WGS) entry which is preliminary data.</text>
</comment>
<protein>
    <recommendedName>
        <fullName evidence="5">Kinesin motor domain-containing protein</fullName>
    </recommendedName>
</protein>
<evidence type="ECO:0000256" key="1">
    <source>
        <dbReference type="ARBA" id="ARBA00022741"/>
    </source>
</evidence>
<keyword evidence="7" id="KW-1185">Reference proteome</keyword>
<gene>
    <name evidence="6" type="ORF">ACH5RR_028301</name>
</gene>
<dbReference type="InterPro" id="IPR001752">
    <property type="entry name" value="Kinesin_motor_dom"/>
</dbReference>
<evidence type="ECO:0000256" key="4">
    <source>
        <dbReference type="SAM" id="Coils"/>
    </source>
</evidence>
<keyword evidence="3" id="KW-0505">Motor protein</keyword>
<dbReference type="Gene3D" id="3.40.850.10">
    <property type="entry name" value="Kinesin motor domain"/>
    <property type="match status" value="2"/>
</dbReference>